<dbReference type="InterPro" id="IPR036156">
    <property type="entry name" value="Beta-gal/glucu_dom_sf"/>
</dbReference>
<feature type="domain" description="Beta galactosidase small chain/" evidence="9">
    <location>
        <begin position="721"/>
        <end position="990"/>
    </location>
</feature>
<name>A0ABV1GB15_9FIRM</name>
<dbReference type="PRINTS" id="PR00132">
    <property type="entry name" value="GLHYDRLASE2"/>
</dbReference>
<evidence type="ECO:0000256" key="8">
    <source>
        <dbReference type="RuleBase" id="RU361154"/>
    </source>
</evidence>
<dbReference type="InterPro" id="IPR017853">
    <property type="entry name" value="GH"/>
</dbReference>
<dbReference type="InterPro" id="IPR006101">
    <property type="entry name" value="Glyco_hydro_2"/>
</dbReference>
<keyword evidence="6 8" id="KW-0326">Glycosidase</keyword>
<comment type="catalytic activity">
    <reaction evidence="1 8">
        <text>Hydrolysis of terminal non-reducing beta-D-galactose residues in beta-D-galactosides.</text>
        <dbReference type="EC" id="3.2.1.23"/>
    </reaction>
</comment>
<reference evidence="10 11" key="1">
    <citation type="submission" date="2024-03" db="EMBL/GenBank/DDBJ databases">
        <title>Human intestinal bacterial collection.</title>
        <authorList>
            <person name="Pauvert C."/>
            <person name="Hitch T.C.A."/>
            <person name="Clavel T."/>
        </authorList>
    </citation>
    <scope>NUCLEOTIDE SEQUENCE [LARGE SCALE GENOMIC DNA]</scope>
    <source>
        <strain evidence="10 11">CLA-JM-H11</strain>
    </source>
</reference>
<dbReference type="InterPro" id="IPR023230">
    <property type="entry name" value="Glyco_hydro_2_CS"/>
</dbReference>
<evidence type="ECO:0000259" key="9">
    <source>
        <dbReference type="SMART" id="SM01038"/>
    </source>
</evidence>
<dbReference type="InterPro" id="IPR013783">
    <property type="entry name" value="Ig-like_fold"/>
</dbReference>
<evidence type="ECO:0000256" key="2">
    <source>
        <dbReference type="ARBA" id="ARBA00007401"/>
    </source>
</evidence>
<dbReference type="PANTHER" id="PTHR46323">
    <property type="entry name" value="BETA-GALACTOSIDASE"/>
    <property type="match status" value="1"/>
</dbReference>
<evidence type="ECO:0000256" key="7">
    <source>
        <dbReference type="ARBA" id="ARBA00032230"/>
    </source>
</evidence>
<dbReference type="PROSITE" id="PS00719">
    <property type="entry name" value="GLYCOSYL_HYDROL_F2_1"/>
    <property type="match status" value="1"/>
</dbReference>
<dbReference type="Gene3D" id="3.20.20.80">
    <property type="entry name" value="Glycosidases"/>
    <property type="match status" value="1"/>
</dbReference>
<dbReference type="Gene3D" id="2.60.120.260">
    <property type="entry name" value="Galactose-binding domain-like"/>
    <property type="match status" value="1"/>
</dbReference>
<dbReference type="GO" id="GO:0016787">
    <property type="term" value="F:hydrolase activity"/>
    <property type="evidence" value="ECO:0007669"/>
    <property type="project" value="UniProtKB-KW"/>
</dbReference>
<evidence type="ECO:0000256" key="3">
    <source>
        <dbReference type="ARBA" id="ARBA00012756"/>
    </source>
</evidence>
<accession>A0ABV1GB15</accession>
<dbReference type="InterPro" id="IPR050347">
    <property type="entry name" value="Bact_Beta-galactosidase"/>
</dbReference>
<dbReference type="InterPro" id="IPR014718">
    <property type="entry name" value="GH-type_carb-bd"/>
</dbReference>
<dbReference type="InterPro" id="IPR008979">
    <property type="entry name" value="Galactose-bd-like_sf"/>
</dbReference>
<proteinExistence type="inferred from homology"/>
<dbReference type="Pfam" id="PF02836">
    <property type="entry name" value="Glyco_hydro_2_C"/>
    <property type="match status" value="1"/>
</dbReference>
<evidence type="ECO:0000256" key="1">
    <source>
        <dbReference type="ARBA" id="ARBA00001412"/>
    </source>
</evidence>
<dbReference type="InterPro" id="IPR006102">
    <property type="entry name" value="Ig-like_GH2"/>
</dbReference>
<gene>
    <name evidence="10" type="ORF">WMO24_00180</name>
</gene>
<dbReference type="Gene3D" id="2.60.40.10">
    <property type="entry name" value="Immunoglobulins"/>
    <property type="match status" value="2"/>
</dbReference>
<comment type="caution">
    <text evidence="10">The sequence shown here is derived from an EMBL/GenBank/DDBJ whole genome shotgun (WGS) entry which is preliminary data.</text>
</comment>
<keyword evidence="5 8" id="KW-0378">Hydrolase</keyword>
<dbReference type="Gene3D" id="2.70.98.10">
    <property type="match status" value="1"/>
</dbReference>
<dbReference type="EMBL" id="JBBMFA010000014">
    <property type="protein sequence ID" value="MEQ2518867.1"/>
    <property type="molecule type" value="Genomic_DNA"/>
</dbReference>
<dbReference type="InterPro" id="IPR006103">
    <property type="entry name" value="Glyco_hydro_2_cat"/>
</dbReference>
<dbReference type="Pfam" id="PF02929">
    <property type="entry name" value="Bgal_small_N"/>
    <property type="match status" value="1"/>
</dbReference>
<keyword evidence="11" id="KW-1185">Reference proteome</keyword>
<dbReference type="Pfam" id="PF00703">
    <property type="entry name" value="Glyco_hydro_2"/>
    <property type="match status" value="1"/>
</dbReference>
<evidence type="ECO:0000256" key="5">
    <source>
        <dbReference type="ARBA" id="ARBA00022801"/>
    </source>
</evidence>
<dbReference type="InterPro" id="IPR006104">
    <property type="entry name" value="Glyco_hydro_2_N"/>
</dbReference>
<dbReference type="SMART" id="SM01038">
    <property type="entry name" value="Bgal_small_N"/>
    <property type="match status" value="1"/>
</dbReference>
<evidence type="ECO:0000313" key="11">
    <source>
        <dbReference type="Proteomes" id="UP001477672"/>
    </source>
</evidence>
<dbReference type="PANTHER" id="PTHR46323:SF2">
    <property type="entry name" value="BETA-GALACTOSIDASE"/>
    <property type="match status" value="1"/>
</dbReference>
<dbReference type="Pfam" id="PF02837">
    <property type="entry name" value="Glyco_hydro_2_N"/>
    <property type="match status" value="1"/>
</dbReference>
<dbReference type="RefSeq" id="WP_349213989.1">
    <property type="nucleotide sequence ID" value="NZ_JBBMFA010000014.1"/>
</dbReference>
<dbReference type="EC" id="3.2.1.23" evidence="3 8"/>
<dbReference type="InterPro" id="IPR023232">
    <property type="entry name" value="Glyco_hydro_2_AS"/>
</dbReference>
<comment type="similarity">
    <text evidence="2 8">Belongs to the glycosyl hydrolase 2 family.</text>
</comment>
<dbReference type="SUPFAM" id="SSF51445">
    <property type="entry name" value="(Trans)glycosidases"/>
    <property type="match status" value="1"/>
</dbReference>
<dbReference type="SUPFAM" id="SSF49785">
    <property type="entry name" value="Galactose-binding domain-like"/>
    <property type="match status" value="1"/>
</dbReference>
<protein>
    <recommendedName>
        <fullName evidence="4 8">Beta-galactosidase</fullName>
        <ecNumber evidence="3 8">3.2.1.23</ecNumber>
    </recommendedName>
    <alternativeName>
        <fullName evidence="7 8">Lactase</fullName>
    </alternativeName>
</protein>
<dbReference type="Pfam" id="PF16353">
    <property type="entry name" value="LacZ_4"/>
    <property type="match status" value="1"/>
</dbReference>
<sequence>MDFELKWLADPAVFAVNRLEAHSSHPFVDVQGEPFEVSLDGAWKFAWSPTPESAPRGFSALNYSVEKWDEIEVPGAIPLQGGGRWGTPQYTNIMYPWDGTEKIVPGQIPTRSNPTGTYVREFTIPDAWTNSVRVHFDGADSALAVWCNGKFVGYSEGSFTPACFDLTDFVDPDGVNRLGVQVFRYCSGSWLEDQDFWRMPGLFRSVTLYSVPHVHVDDVFATPYLSDDFSVGTLGVSLKLEGNLGGRIELDFCGLVEEAPIESHEVEMTVSIAEPHLWSAEDPYLYPYTLRVYDAAGRLVEQIPMNAGFRRFEMRDGIMLINGKRIVFKGVNRHEWDCGAGRTLTLEEMEADVILMKQNNINAVRTSHYPNRTEWYDLCDFYGLYVVDEMNLETHGTWCKPDGDRFDENSLPGEREDWKPAVMDRAKAMLERDKNHPSILIWSCGNESGGGSVLYDVSNYFREKDPSRLVHYEGVFHNRRYNSTSDMESQMYTPVEGLKDFLAGNPGHPLICCEYSHAMGNSCGGLREYTELARHERSYQGGFIWDFIDQGLLALAPDGTAYTAYGGDFSDRPSDFDFCCNGLLFADRTPSPKLQEVKACYADFEILVSKYDVTIRNYSLFTDLAAYNVRIQLYADGVLRESREVHAEAQPGGFAAMPLPFVVPTDPGEYTVTASVILPEDTAWAKADHVVAQGQFITRNEQPVSSCLLPVRAVDGDYNMGVFGERFDLLFSRKPGGLISYRRCGAELLLTQPQLSFWRAPTSNDLGCQMPAEYAVWKCAGTYARMAQCGMYSDALTARIAAIYNLATPERTAVSVLYNITGDGRVEVTLTWNGKKEVCVPEFGMEFVLPSRFSAVRYYGMGPEENYCDRCSGAMLGIYETTAQQNMTPYAVPQECGNRTGVRWAEVTDENGLGMRFSSEDGMNVSVLPYTPHEVENARHAYELPPVTKTVVRCTMGQMGVGGDNSWGAKTHPEDLCRLAPGQTFRFVFEGIGE</sequence>
<dbReference type="Proteomes" id="UP001477672">
    <property type="component" value="Unassembled WGS sequence"/>
</dbReference>
<evidence type="ECO:0000256" key="4">
    <source>
        <dbReference type="ARBA" id="ARBA00013303"/>
    </source>
</evidence>
<dbReference type="SUPFAM" id="SSF49303">
    <property type="entry name" value="beta-Galactosidase/glucuronidase domain"/>
    <property type="match status" value="2"/>
</dbReference>
<dbReference type="InterPro" id="IPR011013">
    <property type="entry name" value="Gal_mutarotase_sf_dom"/>
</dbReference>
<dbReference type="InterPro" id="IPR004199">
    <property type="entry name" value="B-gal_small/dom_5"/>
</dbReference>
<dbReference type="SUPFAM" id="SSF74650">
    <property type="entry name" value="Galactose mutarotase-like"/>
    <property type="match status" value="1"/>
</dbReference>
<dbReference type="InterPro" id="IPR032312">
    <property type="entry name" value="LacZ_4"/>
</dbReference>
<evidence type="ECO:0000256" key="6">
    <source>
        <dbReference type="ARBA" id="ARBA00023295"/>
    </source>
</evidence>
<organism evidence="10 11">
    <name type="scientific">Ruthenibacterium intestinale</name>
    <dbReference type="NCBI Taxonomy" id="3133163"/>
    <lineage>
        <taxon>Bacteria</taxon>
        <taxon>Bacillati</taxon>
        <taxon>Bacillota</taxon>
        <taxon>Clostridia</taxon>
        <taxon>Eubacteriales</taxon>
        <taxon>Oscillospiraceae</taxon>
        <taxon>Ruthenibacterium</taxon>
    </lineage>
</organism>
<dbReference type="PROSITE" id="PS00608">
    <property type="entry name" value="GLYCOSYL_HYDROL_F2_2"/>
    <property type="match status" value="1"/>
</dbReference>
<evidence type="ECO:0000313" key="10">
    <source>
        <dbReference type="EMBL" id="MEQ2518867.1"/>
    </source>
</evidence>